<sequence>MSHSGHVVGYEPTQMDYFQVCSMRVMVAYCLGRDLKFSTCLSRDCIACSVCAHVIRMTLSFRYLCNMC</sequence>
<evidence type="ECO:0000313" key="1">
    <source>
        <dbReference type="EMBL" id="PNT67019.1"/>
    </source>
</evidence>
<dbReference type="InParanoid" id="A0A2K2CYB7"/>
<accession>A0A2K2CYB7</accession>
<protein>
    <submittedName>
        <fullName evidence="1 2">Uncharacterized protein</fullName>
    </submittedName>
</protein>
<dbReference type="Proteomes" id="UP000008810">
    <property type="component" value="Chromosome 3"/>
</dbReference>
<dbReference type="AlphaFoldDB" id="A0A2K2CYB7"/>
<dbReference type="EMBL" id="CM000882">
    <property type="protein sequence ID" value="PNT67019.1"/>
    <property type="molecule type" value="Genomic_DNA"/>
</dbReference>
<organism evidence="1">
    <name type="scientific">Brachypodium distachyon</name>
    <name type="common">Purple false brome</name>
    <name type="synonym">Trachynia distachya</name>
    <dbReference type="NCBI Taxonomy" id="15368"/>
    <lineage>
        <taxon>Eukaryota</taxon>
        <taxon>Viridiplantae</taxon>
        <taxon>Streptophyta</taxon>
        <taxon>Embryophyta</taxon>
        <taxon>Tracheophyta</taxon>
        <taxon>Spermatophyta</taxon>
        <taxon>Magnoliopsida</taxon>
        <taxon>Liliopsida</taxon>
        <taxon>Poales</taxon>
        <taxon>Poaceae</taxon>
        <taxon>BOP clade</taxon>
        <taxon>Pooideae</taxon>
        <taxon>Stipodae</taxon>
        <taxon>Brachypodieae</taxon>
        <taxon>Brachypodium</taxon>
    </lineage>
</organism>
<name>A0A2K2CYB7_BRADI</name>
<evidence type="ECO:0000313" key="2">
    <source>
        <dbReference type="EnsemblPlants" id="PNT67019"/>
    </source>
</evidence>
<reference evidence="2" key="3">
    <citation type="submission" date="2018-08" db="UniProtKB">
        <authorList>
            <consortium name="EnsemblPlants"/>
        </authorList>
    </citation>
    <scope>IDENTIFICATION</scope>
    <source>
        <strain evidence="2">cv. Bd21</strain>
    </source>
</reference>
<proteinExistence type="predicted"/>
<reference evidence="1 2" key="1">
    <citation type="journal article" date="2010" name="Nature">
        <title>Genome sequencing and analysis of the model grass Brachypodium distachyon.</title>
        <authorList>
            <consortium name="International Brachypodium Initiative"/>
        </authorList>
    </citation>
    <scope>NUCLEOTIDE SEQUENCE [LARGE SCALE GENOMIC DNA]</scope>
    <source>
        <strain evidence="1 2">Bd21</strain>
    </source>
</reference>
<evidence type="ECO:0000313" key="3">
    <source>
        <dbReference type="Proteomes" id="UP000008810"/>
    </source>
</evidence>
<reference evidence="1" key="2">
    <citation type="submission" date="2017-06" db="EMBL/GenBank/DDBJ databases">
        <title>WGS assembly of Brachypodium distachyon.</title>
        <authorList>
            <consortium name="The International Brachypodium Initiative"/>
            <person name="Lucas S."/>
            <person name="Harmon-Smith M."/>
            <person name="Lail K."/>
            <person name="Tice H."/>
            <person name="Grimwood J."/>
            <person name="Bruce D."/>
            <person name="Barry K."/>
            <person name="Shu S."/>
            <person name="Lindquist E."/>
            <person name="Wang M."/>
            <person name="Pitluck S."/>
            <person name="Vogel J.P."/>
            <person name="Garvin D.F."/>
            <person name="Mockler T.C."/>
            <person name="Schmutz J."/>
            <person name="Rokhsar D."/>
            <person name="Bevan M.W."/>
        </authorList>
    </citation>
    <scope>NUCLEOTIDE SEQUENCE</scope>
    <source>
        <strain evidence="1">Bd21</strain>
    </source>
</reference>
<dbReference type="Gramene" id="PNT67019">
    <property type="protein sequence ID" value="PNT67019"/>
    <property type="gene ID" value="BRADI_3g19724v3"/>
</dbReference>
<keyword evidence="3" id="KW-1185">Reference proteome</keyword>
<dbReference type="EnsemblPlants" id="PNT67019">
    <property type="protein sequence ID" value="PNT67019"/>
    <property type="gene ID" value="BRADI_3g19724v3"/>
</dbReference>
<gene>
    <name evidence="1" type="ORF">BRADI_3g19724v3</name>
</gene>